<proteinExistence type="predicted"/>
<evidence type="ECO:0000313" key="2">
    <source>
        <dbReference type="Proteomes" id="UP001152795"/>
    </source>
</evidence>
<keyword evidence="2" id="KW-1185">Reference proteome</keyword>
<dbReference type="Pfam" id="PF13650">
    <property type="entry name" value="Asp_protease_2"/>
    <property type="match status" value="1"/>
</dbReference>
<dbReference type="Gene3D" id="3.10.10.10">
    <property type="entry name" value="HIV Type 1 Reverse Transcriptase, subunit A, domain 1"/>
    <property type="match status" value="1"/>
</dbReference>
<evidence type="ECO:0000313" key="1">
    <source>
        <dbReference type="EMBL" id="CAB4008898.1"/>
    </source>
</evidence>
<dbReference type="Proteomes" id="UP001152795">
    <property type="component" value="Unassembled WGS sequence"/>
</dbReference>
<dbReference type="InterPro" id="IPR050951">
    <property type="entry name" value="Retrovirus_Pol_polyprotein"/>
</dbReference>
<dbReference type="SUPFAM" id="SSF50630">
    <property type="entry name" value="Acid proteases"/>
    <property type="match status" value="1"/>
</dbReference>
<dbReference type="SUPFAM" id="SSF56672">
    <property type="entry name" value="DNA/RNA polymerases"/>
    <property type="match status" value="1"/>
</dbReference>
<dbReference type="Gene3D" id="3.30.70.270">
    <property type="match status" value="1"/>
</dbReference>
<gene>
    <name evidence="1" type="ORF">PACLA_8A020147</name>
</gene>
<comment type="caution">
    <text evidence="1">The sequence shown here is derived from an EMBL/GenBank/DDBJ whole genome shotgun (WGS) entry which is preliminary data.</text>
</comment>
<accession>A0A6S7J870</accession>
<dbReference type="EMBL" id="CACRXK020006264">
    <property type="protein sequence ID" value="CAB4008898.1"/>
    <property type="molecule type" value="Genomic_DNA"/>
</dbReference>
<name>A0A6S7J870_PARCT</name>
<dbReference type="AlphaFoldDB" id="A0A6S7J870"/>
<protein>
    <submittedName>
        <fullName evidence="1">Uncharacterized protein</fullName>
    </submittedName>
</protein>
<dbReference type="InterPro" id="IPR021109">
    <property type="entry name" value="Peptidase_aspartic_dom_sf"/>
</dbReference>
<dbReference type="Gene3D" id="2.40.70.10">
    <property type="entry name" value="Acid Proteases"/>
    <property type="match status" value="1"/>
</dbReference>
<dbReference type="PANTHER" id="PTHR37984:SF13">
    <property type="entry name" value="RIBONUCLEASE H"/>
    <property type="match status" value="1"/>
</dbReference>
<reference evidence="1" key="1">
    <citation type="submission" date="2020-04" db="EMBL/GenBank/DDBJ databases">
        <authorList>
            <person name="Alioto T."/>
            <person name="Alioto T."/>
            <person name="Gomez Garrido J."/>
        </authorList>
    </citation>
    <scope>NUCLEOTIDE SEQUENCE</scope>
    <source>
        <strain evidence="1">A484AB</strain>
    </source>
</reference>
<dbReference type="PANTHER" id="PTHR37984">
    <property type="entry name" value="PROTEIN CBG26694"/>
    <property type="match status" value="1"/>
</dbReference>
<dbReference type="OrthoDB" id="5972177at2759"/>
<organism evidence="1 2">
    <name type="scientific">Paramuricea clavata</name>
    <name type="common">Red gorgonian</name>
    <name type="synonym">Violescent sea-whip</name>
    <dbReference type="NCBI Taxonomy" id="317549"/>
    <lineage>
        <taxon>Eukaryota</taxon>
        <taxon>Metazoa</taxon>
        <taxon>Cnidaria</taxon>
        <taxon>Anthozoa</taxon>
        <taxon>Octocorallia</taxon>
        <taxon>Malacalcyonacea</taxon>
        <taxon>Plexauridae</taxon>
        <taxon>Paramuricea</taxon>
    </lineage>
</organism>
<sequence length="167" mass="18788">MINAQRAQEEEYSLHIIREKTKDKSISIDVDLGGQPKRMELDTGATKTIISEETYNKLSKNLTPLRKTTVVLNTYTGERIPVAGEVMVLVRELKEVLETHKEVFTDELDWASPIARVAKPDGSVRICGDYKATINQASKQDNYPISKKEDLLTTLSGSQKFTKLDMS</sequence>
<dbReference type="InterPro" id="IPR043128">
    <property type="entry name" value="Rev_trsase/Diguanyl_cyclase"/>
</dbReference>
<dbReference type="InterPro" id="IPR043502">
    <property type="entry name" value="DNA/RNA_pol_sf"/>
</dbReference>